<feature type="transmembrane region" description="Helical" evidence="8">
    <location>
        <begin position="381"/>
        <end position="403"/>
    </location>
</feature>
<dbReference type="Pfam" id="PF00860">
    <property type="entry name" value="Xan_ur_permease"/>
    <property type="match status" value="1"/>
</dbReference>
<evidence type="ECO:0000256" key="6">
    <source>
        <dbReference type="ARBA" id="ARBA00022989"/>
    </source>
</evidence>
<keyword evidence="6 8" id="KW-1133">Transmembrane helix</keyword>
<evidence type="ECO:0000256" key="4">
    <source>
        <dbReference type="ARBA" id="ARBA00022475"/>
    </source>
</evidence>
<comment type="similarity">
    <text evidence="2">Belongs to the nucleobase:cation symporter-2 (NCS2) (TC 2.A.40) family.</text>
</comment>
<comment type="caution">
    <text evidence="9">The sequence shown here is derived from an EMBL/GenBank/DDBJ whole genome shotgun (WGS) entry which is preliminary data.</text>
</comment>
<feature type="transmembrane region" description="Helical" evidence="8">
    <location>
        <begin position="352"/>
        <end position="369"/>
    </location>
</feature>
<evidence type="ECO:0000256" key="2">
    <source>
        <dbReference type="ARBA" id="ARBA00008821"/>
    </source>
</evidence>
<dbReference type="GO" id="GO:0005886">
    <property type="term" value="C:plasma membrane"/>
    <property type="evidence" value="ECO:0007669"/>
    <property type="project" value="UniProtKB-SubCell"/>
</dbReference>
<feature type="transmembrane region" description="Helical" evidence="8">
    <location>
        <begin position="323"/>
        <end position="346"/>
    </location>
</feature>
<evidence type="ECO:0000256" key="3">
    <source>
        <dbReference type="ARBA" id="ARBA00022448"/>
    </source>
</evidence>
<evidence type="ECO:0000313" key="9">
    <source>
        <dbReference type="EMBL" id="PLR32225.1"/>
    </source>
</evidence>
<keyword evidence="3" id="KW-0813">Transport</keyword>
<dbReference type="InterPro" id="IPR006042">
    <property type="entry name" value="Xan_ur_permease"/>
</dbReference>
<accession>A0A2N5DXS6</accession>
<proteinExistence type="inferred from homology"/>
<organism evidence="9 10">
    <name type="scientific">Chimaeribacter coloradensis</name>
    <dbReference type="NCBI Taxonomy" id="2060068"/>
    <lineage>
        <taxon>Bacteria</taxon>
        <taxon>Pseudomonadati</taxon>
        <taxon>Pseudomonadota</taxon>
        <taxon>Gammaproteobacteria</taxon>
        <taxon>Enterobacterales</taxon>
        <taxon>Yersiniaceae</taxon>
        <taxon>Chimaeribacter</taxon>
    </lineage>
</organism>
<keyword evidence="10" id="KW-1185">Reference proteome</keyword>
<keyword evidence="5 8" id="KW-0812">Transmembrane</keyword>
<comment type="subcellular location">
    <subcellularLocation>
        <location evidence="1">Cell membrane</location>
        <topology evidence="1">Multi-pass membrane protein</topology>
    </subcellularLocation>
</comment>
<dbReference type="NCBIfam" id="TIGR00801">
    <property type="entry name" value="ncs2"/>
    <property type="match status" value="1"/>
</dbReference>
<dbReference type="PANTHER" id="PTHR42810:SF4">
    <property type="entry name" value="URIC ACID TRANSPORTER UACT"/>
    <property type="match status" value="1"/>
</dbReference>
<dbReference type="RefSeq" id="WP_101826076.1">
    <property type="nucleotide sequence ID" value="NZ_PJZH01000019.1"/>
</dbReference>
<dbReference type="AlphaFoldDB" id="A0A2N5DXS6"/>
<feature type="transmembrane region" description="Helical" evidence="8">
    <location>
        <begin position="55"/>
        <end position="72"/>
    </location>
</feature>
<name>A0A2N5DXS6_9GAMM</name>
<evidence type="ECO:0000256" key="1">
    <source>
        <dbReference type="ARBA" id="ARBA00004651"/>
    </source>
</evidence>
<feature type="transmembrane region" description="Helical" evidence="8">
    <location>
        <begin position="139"/>
        <end position="160"/>
    </location>
</feature>
<evidence type="ECO:0000256" key="8">
    <source>
        <dbReference type="SAM" id="Phobius"/>
    </source>
</evidence>
<sequence>MTPTAPQASPCPEDQRLPLGRTFAYGLQHILTMYGGIIAPPLIIGTAAGLGTAEIGMLISAALFVSGLATLLQTLGLPFFGSRLPLVQGVSFAGVATMVTIVNGGGGLPAVFGAVMVSAALGLLITPFFAQIIRFFPPVVTGTVITVIGLSLMPVAVRWAMGGRANAPDWGSTGNIGLAAFTLAVVLLLNKVGSRAVARMSVLLAMAIGTLAAVLAGKAHFSALPAGALLALPQPFAFGWPVFELPAILSMLLIVLVLLTETTAGLMAVGEIVGSPVDSRRIANGLRADMLASALSPVFNSFPQSSFAQNIGLVALTGIKSRFVVSAGGLLLVLLGVIPALGVIVAAIPLPVLGGAGVVLFGSVAASGIRTLSKVDYKDNMNLVVVATAIAFGMIPIVMPTFYDRFPGWVNTLLHSGISASCLAALLLNLLFNPVRSADVPVARPSSLPRG</sequence>
<keyword evidence="4" id="KW-1003">Cell membrane</keyword>
<feature type="transmembrane region" description="Helical" evidence="8">
    <location>
        <begin position="237"/>
        <end position="259"/>
    </location>
</feature>
<feature type="transmembrane region" description="Helical" evidence="8">
    <location>
        <begin position="108"/>
        <end position="130"/>
    </location>
</feature>
<reference evidence="9 10" key="1">
    <citation type="submission" date="2017-12" db="EMBL/GenBank/DDBJ databases">
        <title>Characterization of six clinical isolates of Enterochimera gen. nov., a novel genus of the Yersiniaciae family and the three species Enterochimera arupensis sp. nov., Enterochimera coloradensis sp. nov, and Enterochimera californica sp. nov.</title>
        <authorList>
            <person name="Rossi A."/>
            <person name="Fisher M."/>
        </authorList>
    </citation>
    <scope>NUCLEOTIDE SEQUENCE [LARGE SCALE GENOMIC DNA]</scope>
    <source>
        <strain evidence="10">2016-Iso4</strain>
    </source>
</reference>
<evidence type="ECO:0000256" key="7">
    <source>
        <dbReference type="ARBA" id="ARBA00023136"/>
    </source>
</evidence>
<dbReference type="NCBIfam" id="NF037981">
    <property type="entry name" value="NCS2_1"/>
    <property type="match status" value="1"/>
</dbReference>
<keyword evidence="7 8" id="KW-0472">Membrane</keyword>
<dbReference type="InterPro" id="IPR006043">
    <property type="entry name" value="NCS2"/>
</dbReference>
<dbReference type="OrthoDB" id="9805749at2"/>
<dbReference type="PROSITE" id="PS01116">
    <property type="entry name" value="XANTH_URACIL_PERMASE"/>
    <property type="match status" value="1"/>
</dbReference>
<evidence type="ECO:0000256" key="5">
    <source>
        <dbReference type="ARBA" id="ARBA00022692"/>
    </source>
</evidence>
<feature type="transmembrane region" description="Helical" evidence="8">
    <location>
        <begin position="196"/>
        <end position="217"/>
    </location>
</feature>
<protein>
    <submittedName>
        <fullName evidence="9">Uracil permease</fullName>
    </submittedName>
</protein>
<dbReference type="InterPro" id="IPR017588">
    <property type="entry name" value="UacT-like"/>
</dbReference>
<feature type="transmembrane region" description="Helical" evidence="8">
    <location>
        <begin position="409"/>
        <end position="432"/>
    </location>
</feature>
<dbReference type="EMBL" id="PJZH01000019">
    <property type="protein sequence ID" value="PLR32225.1"/>
    <property type="molecule type" value="Genomic_DNA"/>
</dbReference>
<feature type="transmembrane region" description="Helical" evidence="8">
    <location>
        <begin position="172"/>
        <end position="189"/>
    </location>
</feature>
<gene>
    <name evidence="9" type="ORF">CYR32_15685</name>
</gene>
<evidence type="ECO:0000313" key="10">
    <source>
        <dbReference type="Proteomes" id="UP000234503"/>
    </source>
</evidence>
<dbReference type="PANTHER" id="PTHR42810">
    <property type="entry name" value="PURINE PERMEASE C1399.01C-RELATED"/>
    <property type="match status" value="1"/>
</dbReference>
<dbReference type="NCBIfam" id="TIGR03173">
    <property type="entry name" value="pbuX"/>
    <property type="match status" value="1"/>
</dbReference>
<feature type="transmembrane region" description="Helical" evidence="8">
    <location>
        <begin position="31"/>
        <end position="49"/>
    </location>
</feature>
<dbReference type="Proteomes" id="UP000234503">
    <property type="component" value="Unassembled WGS sequence"/>
</dbReference>
<dbReference type="GO" id="GO:0042907">
    <property type="term" value="F:xanthine transmembrane transporter activity"/>
    <property type="evidence" value="ECO:0007669"/>
    <property type="project" value="TreeGrafter"/>
</dbReference>